<dbReference type="OrthoDB" id="2689226at2759"/>
<dbReference type="GeneID" id="64596709"/>
<feature type="chain" id="PRO_5040516239" description="Hydrophobin" evidence="1">
    <location>
        <begin position="24"/>
        <end position="110"/>
    </location>
</feature>
<reference evidence="2" key="1">
    <citation type="journal article" date="2020" name="New Phytol.">
        <title>Comparative genomics reveals dynamic genome evolution in host specialist ectomycorrhizal fungi.</title>
        <authorList>
            <person name="Lofgren L.A."/>
            <person name="Nguyen N.H."/>
            <person name="Vilgalys R."/>
            <person name="Ruytinx J."/>
            <person name="Liao H.L."/>
            <person name="Branco S."/>
            <person name="Kuo A."/>
            <person name="LaButti K."/>
            <person name="Lipzen A."/>
            <person name="Andreopoulos W."/>
            <person name="Pangilinan J."/>
            <person name="Riley R."/>
            <person name="Hundley H."/>
            <person name="Na H."/>
            <person name="Barry K."/>
            <person name="Grigoriev I.V."/>
            <person name="Stajich J.E."/>
            <person name="Kennedy P.G."/>
        </authorList>
    </citation>
    <scope>NUCLEOTIDE SEQUENCE</scope>
    <source>
        <strain evidence="2">S12</strain>
    </source>
</reference>
<proteinExistence type="predicted"/>
<accession>A0A9P7ARG9</accession>
<evidence type="ECO:0000313" key="2">
    <source>
        <dbReference type="EMBL" id="KAG1794156.1"/>
    </source>
</evidence>
<feature type="signal peptide" evidence="1">
    <location>
        <begin position="1"/>
        <end position="23"/>
    </location>
</feature>
<comment type="caution">
    <text evidence="2">The sequence shown here is derived from an EMBL/GenBank/DDBJ whole genome shotgun (WGS) entry which is preliminary data.</text>
</comment>
<keyword evidence="1" id="KW-0732">Signal</keyword>
<dbReference type="EMBL" id="JABBWE010000027">
    <property type="protein sequence ID" value="KAG1794156.1"/>
    <property type="molecule type" value="Genomic_DNA"/>
</dbReference>
<evidence type="ECO:0000313" key="3">
    <source>
        <dbReference type="Proteomes" id="UP000719766"/>
    </source>
</evidence>
<evidence type="ECO:0000256" key="1">
    <source>
        <dbReference type="SAM" id="SignalP"/>
    </source>
</evidence>
<sequence length="110" mass="12304">MHFSFIRVIAVVAALTRIMPVSADWCAPLGHACGPTSPERLDCCVGPLVCPPLRLVPVRKYHRVLPGEVRMSLANFIQFFLTPRPDSRINYCSVDRRPRAQATCHSTCIQ</sequence>
<organism evidence="2 3">
    <name type="scientific">Suillus plorans</name>
    <dbReference type="NCBI Taxonomy" id="116603"/>
    <lineage>
        <taxon>Eukaryota</taxon>
        <taxon>Fungi</taxon>
        <taxon>Dikarya</taxon>
        <taxon>Basidiomycota</taxon>
        <taxon>Agaricomycotina</taxon>
        <taxon>Agaricomycetes</taxon>
        <taxon>Agaricomycetidae</taxon>
        <taxon>Boletales</taxon>
        <taxon>Suillineae</taxon>
        <taxon>Suillaceae</taxon>
        <taxon>Suillus</taxon>
    </lineage>
</organism>
<protein>
    <recommendedName>
        <fullName evidence="4">Hydrophobin</fullName>
    </recommendedName>
</protein>
<gene>
    <name evidence="2" type="ORF">HD556DRAFT_1371319</name>
</gene>
<dbReference type="AlphaFoldDB" id="A0A9P7ARG9"/>
<dbReference type="Proteomes" id="UP000719766">
    <property type="component" value="Unassembled WGS sequence"/>
</dbReference>
<keyword evidence="3" id="KW-1185">Reference proteome</keyword>
<dbReference type="RefSeq" id="XP_041160384.1">
    <property type="nucleotide sequence ID" value="XM_041302945.1"/>
</dbReference>
<name>A0A9P7ARG9_9AGAM</name>
<evidence type="ECO:0008006" key="4">
    <source>
        <dbReference type="Google" id="ProtNLM"/>
    </source>
</evidence>